<dbReference type="Proteomes" id="UP000609323">
    <property type="component" value="Unassembled WGS sequence"/>
</dbReference>
<sequence>MDNHIHLLLQLLKEEFQYKYNDFAQSNRDNCWIMAAALSLYNETPTPNGDKPTHIVRLVLRTTDETGTNDYVDGTDVYVRLDQENQIADFVWEDLWAEGPPIFHGGTIPDALRWVRELAEPFYIQLRDPFLTPEQWISLNGHDKAFAEPQFKDNQKEDRCMIDDELDLPF</sequence>
<comment type="caution">
    <text evidence="1">The sequence shown here is derived from an EMBL/GenBank/DDBJ whole genome shotgun (WGS) entry which is preliminary data.</text>
</comment>
<evidence type="ECO:0000313" key="1">
    <source>
        <dbReference type="EMBL" id="GGA46786.1"/>
    </source>
</evidence>
<proteinExistence type="predicted"/>
<reference evidence="2" key="1">
    <citation type="journal article" date="2019" name="Int. J. Syst. Evol. Microbiol.">
        <title>The Global Catalogue of Microorganisms (GCM) 10K type strain sequencing project: providing services to taxonomists for standard genome sequencing and annotation.</title>
        <authorList>
            <consortium name="The Broad Institute Genomics Platform"/>
            <consortium name="The Broad Institute Genome Sequencing Center for Infectious Disease"/>
            <person name="Wu L."/>
            <person name="Ma J."/>
        </authorList>
    </citation>
    <scope>NUCLEOTIDE SEQUENCE [LARGE SCALE GENOMIC DNA]</scope>
    <source>
        <strain evidence="2">CGMCC 1.15044</strain>
    </source>
</reference>
<evidence type="ECO:0000313" key="2">
    <source>
        <dbReference type="Proteomes" id="UP000609323"/>
    </source>
</evidence>
<keyword evidence="2" id="KW-1185">Reference proteome</keyword>
<accession>A0ABQ1GMW0</accession>
<protein>
    <submittedName>
        <fullName evidence="1">Uncharacterized protein</fullName>
    </submittedName>
</protein>
<dbReference type="RefSeq" id="WP_157739573.1">
    <property type="nucleotide sequence ID" value="NZ_BMHF01000015.1"/>
</dbReference>
<name>A0ABQ1GMW0_9BACL</name>
<gene>
    <name evidence="1" type="ORF">GCM10010917_35060</name>
</gene>
<organism evidence="1 2">
    <name type="scientific">Paenibacillus physcomitrellae</name>
    <dbReference type="NCBI Taxonomy" id="1619311"/>
    <lineage>
        <taxon>Bacteria</taxon>
        <taxon>Bacillati</taxon>
        <taxon>Bacillota</taxon>
        <taxon>Bacilli</taxon>
        <taxon>Bacillales</taxon>
        <taxon>Paenibacillaceae</taxon>
        <taxon>Paenibacillus</taxon>
    </lineage>
</organism>
<dbReference type="EMBL" id="BMHF01000015">
    <property type="protein sequence ID" value="GGA46786.1"/>
    <property type="molecule type" value="Genomic_DNA"/>
</dbReference>